<dbReference type="EnsemblMetazoa" id="AEPI011441-RA">
    <property type="protein sequence ID" value="AEPI011441-PA"/>
    <property type="gene ID" value="AEPI011441"/>
</dbReference>
<dbReference type="VEuPathDB" id="VectorBase:AEPI011441"/>
<accession>A0A182PWV4</accession>
<sequence length="70" mass="7964">MIKINITTVKDFTICDYEQMIKYVNARFSGANHDAHVCSVSGIDNLFKAKYDSGLKAFKLVILHMQENHS</sequence>
<dbReference type="Proteomes" id="UP000075885">
    <property type="component" value="Unassembled WGS sequence"/>
</dbReference>
<evidence type="ECO:0000313" key="1">
    <source>
        <dbReference type="EnsemblMetazoa" id="AEPI011441-PA"/>
    </source>
</evidence>
<protein>
    <submittedName>
        <fullName evidence="1">Uncharacterized protein</fullName>
    </submittedName>
</protein>
<proteinExistence type="predicted"/>
<keyword evidence="2" id="KW-1185">Reference proteome</keyword>
<evidence type="ECO:0000313" key="2">
    <source>
        <dbReference type="Proteomes" id="UP000075885"/>
    </source>
</evidence>
<name>A0A182PWV4_9DIPT</name>
<reference evidence="2" key="1">
    <citation type="submission" date="2013-03" db="EMBL/GenBank/DDBJ databases">
        <title>The Genome Sequence of Anopheles epiroticus epiroticus2.</title>
        <authorList>
            <consortium name="The Broad Institute Genomics Platform"/>
            <person name="Neafsey D.E."/>
            <person name="Howell P."/>
            <person name="Walker B."/>
            <person name="Young S.K."/>
            <person name="Zeng Q."/>
            <person name="Gargeya S."/>
            <person name="Fitzgerald M."/>
            <person name="Haas B."/>
            <person name="Abouelleil A."/>
            <person name="Allen A.W."/>
            <person name="Alvarado L."/>
            <person name="Arachchi H.M."/>
            <person name="Berlin A.M."/>
            <person name="Chapman S.B."/>
            <person name="Gainer-Dewar J."/>
            <person name="Goldberg J."/>
            <person name="Griggs A."/>
            <person name="Gujja S."/>
            <person name="Hansen M."/>
            <person name="Howarth C."/>
            <person name="Imamovic A."/>
            <person name="Ireland A."/>
            <person name="Larimer J."/>
            <person name="McCowan C."/>
            <person name="Murphy C."/>
            <person name="Pearson M."/>
            <person name="Poon T.W."/>
            <person name="Priest M."/>
            <person name="Roberts A."/>
            <person name="Saif S."/>
            <person name="Shea T."/>
            <person name="Sisk P."/>
            <person name="Sykes S."/>
            <person name="Wortman J."/>
            <person name="Nusbaum C."/>
            <person name="Birren B."/>
        </authorList>
    </citation>
    <scope>NUCLEOTIDE SEQUENCE [LARGE SCALE GENOMIC DNA]</scope>
    <source>
        <strain evidence="2">Epiroticus2</strain>
    </source>
</reference>
<organism evidence="1 2">
    <name type="scientific">Anopheles epiroticus</name>
    <dbReference type="NCBI Taxonomy" id="199890"/>
    <lineage>
        <taxon>Eukaryota</taxon>
        <taxon>Metazoa</taxon>
        <taxon>Ecdysozoa</taxon>
        <taxon>Arthropoda</taxon>
        <taxon>Hexapoda</taxon>
        <taxon>Insecta</taxon>
        <taxon>Pterygota</taxon>
        <taxon>Neoptera</taxon>
        <taxon>Endopterygota</taxon>
        <taxon>Diptera</taxon>
        <taxon>Nematocera</taxon>
        <taxon>Culicoidea</taxon>
        <taxon>Culicidae</taxon>
        <taxon>Anophelinae</taxon>
        <taxon>Anopheles</taxon>
    </lineage>
</organism>
<dbReference type="AlphaFoldDB" id="A0A182PWV4"/>
<reference evidence="1" key="2">
    <citation type="submission" date="2020-05" db="UniProtKB">
        <authorList>
            <consortium name="EnsemblMetazoa"/>
        </authorList>
    </citation>
    <scope>IDENTIFICATION</scope>
    <source>
        <strain evidence="1">Epiroticus2</strain>
    </source>
</reference>